<evidence type="ECO:0000259" key="4">
    <source>
        <dbReference type="Pfam" id="PF01494"/>
    </source>
</evidence>
<accession>A0A428WJD3</accession>
<evidence type="ECO:0000256" key="2">
    <source>
        <dbReference type="ARBA" id="ARBA00022630"/>
    </source>
</evidence>
<dbReference type="Pfam" id="PF21274">
    <property type="entry name" value="Rng_hyd_C"/>
    <property type="match status" value="1"/>
</dbReference>
<protein>
    <submittedName>
        <fullName evidence="5">FAD-dependent oxidoreductase</fullName>
    </submittedName>
</protein>
<comment type="caution">
    <text evidence="5">The sequence shown here is derived from an EMBL/GenBank/DDBJ whole genome shotgun (WGS) entry which is preliminary data.</text>
</comment>
<dbReference type="InterPro" id="IPR050641">
    <property type="entry name" value="RIFMO-like"/>
</dbReference>
<dbReference type="AlphaFoldDB" id="A0A428WJD3"/>
<name>A0A428WJD3_AMYBA</name>
<dbReference type="OrthoDB" id="4246007at2"/>
<dbReference type="GO" id="GO:0071949">
    <property type="term" value="F:FAD binding"/>
    <property type="evidence" value="ECO:0007669"/>
    <property type="project" value="InterPro"/>
</dbReference>
<dbReference type="PRINTS" id="PR00420">
    <property type="entry name" value="RNGMNOXGNASE"/>
</dbReference>
<evidence type="ECO:0000256" key="1">
    <source>
        <dbReference type="ARBA" id="ARBA00001974"/>
    </source>
</evidence>
<keyword evidence="2" id="KW-0285">Flavoprotein</keyword>
<dbReference type="PANTHER" id="PTHR43004:SF19">
    <property type="entry name" value="BINDING MONOOXYGENASE, PUTATIVE (JCVI)-RELATED"/>
    <property type="match status" value="1"/>
</dbReference>
<keyword evidence="6" id="KW-1185">Reference proteome</keyword>
<dbReference type="InterPro" id="IPR002938">
    <property type="entry name" value="FAD-bd"/>
</dbReference>
<dbReference type="PANTHER" id="PTHR43004">
    <property type="entry name" value="TRK SYSTEM POTASSIUM UPTAKE PROTEIN"/>
    <property type="match status" value="1"/>
</dbReference>
<organism evidence="5 6">
    <name type="scientific">Amycolatopsis balhimycina DSM 5908</name>
    <dbReference type="NCBI Taxonomy" id="1081091"/>
    <lineage>
        <taxon>Bacteria</taxon>
        <taxon>Bacillati</taxon>
        <taxon>Actinomycetota</taxon>
        <taxon>Actinomycetes</taxon>
        <taxon>Pseudonocardiales</taxon>
        <taxon>Pseudonocardiaceae</taxon>
        <taxon>Amycolatopsis</taxon>
    </lineage>
</organism>
<proteinExistence type="predicted"/>
<comment type="cofactor">
    <cofactor evidence="1">
        <name>FAD</name>
        <dbReference type="ChEBI" id="CHEBI:57692"/>
    </cofactor>
</comment>
<evidence type="ECO:0000313" key="5">
    <source>
        <dbReference type="EMBL" id="RSM43199.1"/>
    </source>
</evidence>
<dbReference type="Gene3D" id="3.40.30.120">
    <property type="match status" value="1"/>
</dbReference>
<dbReference type="EMBL" id="QHHU01000026">
    <property type="protein sequence ID" value="RSM43199.1"/>
    <property type="molecule type" value="Genomic_DNA"/>
</dbReference>
<evidence type="ECO:0000256" key="3">
    <source>
        <dbReference type="ARBA" id="ARBA00022827"/>
    </source>
</evidence>
<gene>
    <name evidence="5" type="ORF">DMA12_19885</name>
</gene>
<dbReference type="RefSeq" id="WP_020639952.1">
    <property type="nucleotide sequence ID" value="NZ_QHHU01000026.1"/>
</dbReference>
<dbReference type="InterPro" id="IPR036188">
    <property type="entry name" value="FAD/NAD-bd_sf"/>
</dbReference>
<dbReference type="SUPFAM" id="SSF51905">
    <property type="entry name" value="FAD/NAD(P)-binding domain"/>
    <property type="match status" value="1"/>
</dbReference>
<feature type="domain" description="FAD-binding" evidence="4">
    <location>
        <begin position="4"/>
        <end position="357"/>
    </location>
</feature>
<dbReference type="Proteomes" id="UP000286716">
    <property type="component" value="Unassembled WGS sequence"/>
</dbReference>
<evidence type="ECO:0000313" key="6">
    <source>
        <dbReference type="Proteomes" id="UP000286716"/>
    </source>
</evidence>
<keyword evidence="3" id="KW-0274">FAD</keyword>
<sequence>MERYEVIVVGAGPVGLSTALFLADRGVRVLVVDKRDPLDGPPRASANVRTLELFRAIGLGPALDRVGWDGPAALRSVVKDSAVGAVRHRAGLPARHADRLTTCSPIDARRTMTQYEVQRIALEQLRRRGGQVRFGVEVVGFTVDAETVHTQLIDAVSDREHQVVSSYLIGADGAHSRVRNLAGIDVPDRQVAGRLNTAFFRADLRRLLPESATHSCFIRNEQVHCTLFAKGAAGDRWSSHIMDYSGKPAELAQLSPEQTLRLLHAAIGDDTVPIDLIECNAWEAAFGIASALRHGRVFLAGDAAHVQSSAGGLGMNTGIQDGHNLAWKLAAVLRGQAGETLLDSYEPERRAAAEASLAVSHGLHDGRQAQDTDQLYAQLADDYLRGMMFYSYDSGAVLTDTAAEIDVLDDQAVPGRRLPHRWLTDDGHRLSTLDIVGTQWTLLTGPAGSGWLTAATDGLDLQVRQITAAMVDDDPAVFAEMAGTEADGALLVRPDGFVAWRSDSLPADPHDAVRSAVHKALGHEATR</sequence>
<dbReference type="Gene3D" id="3.50.50.60">
    <property type="entry name" value="FAD/NAD(P)-binding domain"/>
    <property type="match status" value="1"/>
</dbReference>
<dbReference type="Gene3D" id="3.30.9.10">
    <property type="entry name" value="D-Amino Acid Oxidase, subunit A, domain 2"/>
    <property type="match status" value="1"/>
</dbReference>
<reference evidence="5 6" key="1">
    <citation type="submission" date="2018-05" db="EMBL/GenBank/DDBJ databases">
        <title>Evolution of GPA BGCs.</title>
        <authorList>
            <person name="Waglechner N."/>
            <person name="Wright G.D."/>
        </authorList>
    </citation>
    <scope>NUCLEOTIDE SEQUENCE [LARGE SCALE GENOMIC DNA]</scope>
    <source>
        <strain evidence="5 6">DSM 5908</strain>
    </source>
</reference>
<dbReference type="GO" id="GO:0016709">
    <property type="term" value="F:oxidoreductase activity, acting on paired donors, with incorporation or reduction of molecular oxygen, NAD(P)H as one donor, and incorporation of one atom of oxygen"/>
    <property type="evidence" value="ECO:0007669"/>
    <property type="project" value="UniProtKB-ARBA"/>
</dbReference>
<dbReference type="Pfam" id="PF01494">
    <property type="entry name" value="FAD_binding_3"/>
    <property type="match status" value="1"/>
</dbReference>